<comment type="pathway">
    <text evidence="6">tRNA modification; N(7)-methylguanine-tRNA biosynthesis.</text>
</comment>
<keyword evidence="4 6" id="KW-0677">Repeat</keyword>
<dbReference type="GO" id="GO:0106004">
    <property type="term" value="P:tRNA (guanine-N7)-methylation"/>
    <property type="evidence" value="ECO:0007669"/>
    <property type="project" value="UniProtKB-UniRule"/>
</dbReference>
<keyword evidence="2 6" id="KW-0853">WD repeat</keyword>
<comment type="function">
    <text evidence="6">Required for the formation of N(7)-methylguanine at position 46 (m7G46) in tRNA. In the complex, it is required to stabilize and induce conformational changes of the catalytic subunit.</text>
</comment>
<evidence type="ECO:0000256" key="3">
    <source>
        <dbReference type="ARBA" id="ARBA00022694"/>
    </source>
</evidence>
<dbReference type="Proteomes" id="UP000183365">
    <property type="component" value="Unassembled WGS sequence"/>
</dbReference>
<dbReference type="GO" id="GO:0005634">
    <property type="term" value="C:nucleus"/>
    <property type="evidence" value="ECO:0007669"/>
    <property type="project" value="UniProtKB-SubCell"/>
</dbReference>
<organism evidence="8 9">
    <name type="scientific">Hanseniaspora guilliermondii</name>
    <dbReference type="NCBI Taxonomy" id="56406"/>
    <lineage>
        <taxon>Eukaryota</taxon>
        <taxon>Fungi</taxon>
        <taxon>Dikarya</taxon>
        <taxon>Ascomycota</taxon>
        <taxon>Saccharomycotina</taxon>
        <taxon>Saccharomycetes</taxon>
        <taxon>Saccharomycodales</taxon>
        <taxon>Saccharomycodaceae</taxon>
        <taxon>Hanseniaspora</taxon>
    </lineage>
</organism>
<dbReference type="Gene3D" id="2.130.10.10">
    <property type="entry name" value="YVTN repeat-like/Quinoprotein amine dehydrogenase"/>
    <property type="match status" value="1"/>
</dbReference>
<evidence type="ECO:0000256" key="6">
    <source>
        <dbReference type="HAMAP-Rule" id="MF_03056"/>
    </source>
</evidence>
<evidence type="ECO:0000313" key="9">
    <source>
        <dbReference type="Proteomes" id="UP000183365"/>
    </source>
</evidence>
<accession>A0A1L0D1C3</accession>
<name>A0A1L0D1C3_9ASCO</name>
<sequence length="422" mass="48968">MLKHPVQKLASNHKGDLLYTLVKDTFQVYQISSNTINKIFEYKDTYKVESTHNEVSSEEPPVKKNKKSKKASNYQPNKHQLENYEFLRYLNVSPCGEYIFVISDFDKSVLIFNQISSDDTYTYSLVKKQSFPKRPNCLVSTDKLLFVGDKFGDVYEIDYKTSETINVEGMKPILGHVGLLTKLEILEYENKKLLMSCDRDEHIKLSHIPQSFIINKYLYGHKEFISTVVKIGDYVLSSGGDSFIMLSNWKTGELVTKFEYLSLIEETDIIPEIHNALDRFQKKGEEKVNEFCISDMIYDDVENRVYFAIEGVKKVFVLNFIESERKLALEKTIKVDNIILNFAFLNIDNKRKLIFNTNRESNKSIVDVLDNDNLQLDSKATELINLEISKSTDGDHFNVVDKDNDMCPININHNLRKHVDFY</sequence>
<comment type="similarity">
    <text evidence="6">Belongs to the WD repeat TRM82 family.</text>
</comment>
<dbReference type="VEuPathDB" id="FungiDB:HGUI_03127"/>
<protein>
    <submittedName>
        <fullName evidence="8">Uncharacterized protein</fullName>
    </submittedName>
</protein>
<evidence type="ECO:0000256" key="5">
    <source>
        <dbReference type="ARBA" id="ARBA00023242"/>
    </source>
</evidence>
<dbReference type="SUPFAM" id="SSF50978">
    <property type="entry name" value="WD40 repeat-like"/>
    <property type="match status" value="1"/>
</dbReference>
<keyword evidence="5 6" id="KW-0539">Nucleus</keyword>
<comment type="subcellular location">
    <subcellularLocation>
        <location evidence="1 6">Nucleus</location>
    </subcellularLocation>
</comment>
<dbReference type="InterPro" id="IPR015943">
    <property type="entry name" value="WD40/YVTN_repeat-like_dom_sf"/>
</dbReference>
<proteinExistence type="inferred from homology"/>
<reference evidence="9" key="1">
    <citation type="submission" date="2016-11" db="EMBL/GenBank/DDBJ databases">
        <authorList>
            <person name="Guldener U."/>
        </authorList>
    </citation>
    <scope>NUCLEOTIDE SEQUENCE [LARGE SCALE GENOMIC DNA]</scope>
</reference>
<dbReference type="PANTHER" id="PTHR16288:SF0">
    <property type="entry name" value="TRNA (GUANINE-N(7)-)-METHYLTRANSFERASE NON-CATALYTIC SUBUNIT WDR4"/>
    <property type="match status" value="1"/>
</dbReference>
<dbReference type="AlphaFoldDB" id="A0A1L0D1C3"/>
<gene>
    <name evidence="8" type="ORF">HGUI_03127</name>
</gene>
<dbReference type="HAMAP" id="MF_03056">
    <property type="entry name" value="TRM82"/>
    <property type="match status" value="1"/>
</dbReference>
<dbReference type="PANTHER" id="PTHR16288">
    <property type="entry name" value="WD40 REPEAT PROTEIN 4"/>
    <property type="match status" value="1"/>
</dbReference>
<evidence type="ECO:0000256" key="1">
    <source>
        <dbReference type="ARBA" id="ARBA00004123"/>
    </source>
</evidence>
<evidence type="ECO:0000256" key="7">
    <source>
        <dbReference type="SAM" id="MobiDB-lite"/>
    </source>
</evidence>
<dbReference type="GO" id="GO:0043527">
    <property type="term" value="C:tRNA methyltransferase complex"/>
    <property type="evidence" value="ECO:0007669"/>
    <property type="project" value="TreeGrafter"/>
</dbReference>
<dbReference type="InterPro" id="IPR028884">
    <property type="entry name" value="Trm82"/>
</dbReference>
<dbReference type="GO" id="GO:0005829">
    <property type="term" value="C:cytosol"/>
    <property type="evidence" value="ECO:0007669"/>
    <property type="project" value="TreeGrafter"/>
</dbReference>
<dbReference type="EMBL" id="FQNF01000070">
    <property type="protein sequence ID" value="SGZ40927.1"/>
    <property type="molecule type" value="Genomic_DNA"/>
</dbReference>
<keyword evidence="9" id="KW-1185">Reference proteome</keyword>
<feature type="region of interest" description="Disordered" evidence="7">
    <location>
        <begin position="51"/>
        <end position="74"/>
    </location>
</feature>
<dbReference type="InterPro" id="IPR036322">
    <property type="entry name" value="WD40_repeat_dom_sf"/>
</dbReference>
<evidence type="ECO:0000313" key="8">
    <source>
        <dbReference type="EMBL" id="SGZ40927.1"/>
    </source>
</evidence>
<dbReference type="OrthoDB" id="339900at2759"/>
<evidence type="ECO:0000256" key="2">
    <source>
        <dbReference type="ARBA" id="ARBA00022574"/>
    </source>
</evidence>
<evidence type="ECO:0000256" key="4">
    <source>
        <dbReference type="ARBA" id="ARBA00022737"/>
    </source>
</evidence>
<dbReference type="UniPathway" id="UPA00989"/>
<keyword evidence="3 6" id="KW-0819">tRNA processing</keyword>